<dbReference type="InterPro" id="IPR001647">
    <property type="entry name" value="HTH_TetR"/>
</dbReference>
<dbReference type="RefSeq" id="WP_203643802.1">
    <property type="nucleotide sequence ID" value="NZ_BOLN01000003.1"/>
</dbReference>
<evidence type="ECO:0000313" key="5">
    <source>
        <dbReference type="Proteomes" id="UP001597189"/>
    </source>
</evidence>
<name>A0ABW4D3B1_9LACO</name>
<dbReference type="PANTHER" id="PTHR30055">
    <property type="entry name" value="HTH-TYPE TRANSCRIPTIONAL REGULATOR RUTR"/>
    <property type="match status" value="1"/>
</dbReference>
<keyword evidence="1 2" id="KW-0238">DNA-binding</keyword>
<dbReference type="Pfam" id="PF00440">
    <property type="entry name" value="TetR_N"/>
    <property type="match status" value="1"/>
</dbReference>
<dbReference type="EMBL" id="JBHTOD010000003">
    <property type="protein sequence ID" value="MFD1455120.1"/>
    <property type="molecule type" value="Genomic_DNA"/>
</dbReference>
<gene>
    <name evidence="4" type="ORF">ACFQ44_05370</name>
</gene>
<dbReference type="Proteomes" id="UP001597189">
    <property type="component" value="Unassembled WGS sequence"/>
</dbReference>
<dbReference type="SUPFAM" id="SSF46689">
    <property type="entry name" value="Homeodomain-like"/>
    <property type="match status" value="1"/>
</dbReference>
<reference evidence="5" key="1">
    <citation type="journal article" date="2019" name="Int. J. Syst. Evol. Microbiol.">
        <title>The Global Catalogue of Microorganisms (GCM) 10K type strain sequencing project: providing services to taxonomists for standard genome sequencing and annotation.</title>
        <authorList>
            <consortium name="The Broad Institute Genomics Platform"/>
            <consortium name="The Broad Institute Genome Sequencing Center for Infectious Disease"/>
            <person name="Wu L."/>
            <person name="Ma J."/>
        </authorList>
    </citation>
    <scope>NUCLEOTIDE SEQUENCE [LARGE SCALE GENOMIC DNA]</scope>
    <source>
        <strain evidence="5">CCM 8979</strain>
    </source>
</reference>
<dbReference type="PRINTS" id="PR00455">
    <property type="entry name" value="HTHTETR"/>
</dbReference>
<accession>A0ABW4D3B1</accession>
<evidence type="ECO:0000256" key="1">
    <source>
        <dbReference type="ARBA" id="ARBA00023125"/>
    </source>
</evidence>
<comment type="caution">
    <text evidence="4">The sequence shown here is derived from an EMBL/GenBank/DDBJ whole genome shotgun (WGS) entry which is preliminary data.</text>
</comment>
<dbReference type="PROSITE" id="PS50977">
    <property type="entry name" value="HTH_TETR_2"/>
    <property type="match status" value="1"/>
</dbReference>
<feature type="DNA-binding region" description="H-T-H motif" evidence="2">
    <location>
        <begin position="32"/>
        <end position="51"/>
    </location>
</feature>
<dbReference type="Gene3D" id="1.10.357.10">
    <property type="entry name" value="Tetracycline Repressor, domain 2"/>
    <property type="match status" value="1"/>
</dbReference>
<dbReference type="InterPro" id="IPR009057">
    <property type="entry name" value="Homeodomain-like_sf"/>
</dbReference>
<evidence type="ECO:0000313" key="4">
    <source>
        <dbReference type="EMBL" id="MFD1455120.1"/>
    </source>
</evidence>
<keyword evidence="5" id="KW-1185">Reference proteome</keyword>
<evidence type="ECO:0000256" key="2">
    <source>
        <dbReference type="PROSITE-ProRule" id="PRU00335"/>
    </source>
</evidence>
<sequence>MATNQERKTRQRQGILDAGIKLFTHDGFKATHVTTVAEAAGVSQVTLYKYFPSKLALGHQVVIEMINQGYASFQKLIDDAQVPFPEIIKAMITNKVRLSDGIHPDFYQFVLAEMQGKNGSDVVRQAYEDGEQKFWGAVIARGRVGGIISPDISDEALLIYLRMYVSYFSTADIPPATYQRLVNQLMHLFFYGFAGTPAVTPPDSQANKEDD</sequence>
<evidence type="ECO:0000259" key="3">
    <source>
        <dbReference type="PROSITE" id="PS50977"/>
    </source>
</evidence>
<dbReference type="PANTHER" id="PTHR30055:SF222">
    <property type="entry name" value="REGULATORY PROTEIN"/>
    <property type="match status" value="1"/>
</dbReference>
<protein>
    <submittedName>
        <fullName evidence="4">TetR/AcrR family transcriptional regulator</fullName>
    </submittedName>
</protein>
<dbReference type="Gene3D" id="1.10.10.60">
    <property type="entry name" value="Homeodomain-like"/>
    <property type="match status" value="1"/>
</dbReference>
<dbReference type="InterPro" id="IPR050109">
    <property type="entry name" value="HTH-type_TetR-like_transc_reg"/>
</dbReference>
<proteinExistence type="predicted"/>
<feature type="domain" description="HTH tetR-type" evidence="3">
    <location>
        <begin position="9"/>
        <end position="69"/>
    </location>
</feature>
<organism evidence="4 5">
    <name type="scientific">Levilactobacillus lanxiensis</name>
    <dbReference type="NCBI Taxonomy" id="2799568"/>
    <lineage>
        <taxon>Bacteria</taxon>
        <taxon>Bacillati</taxon>
        <taxon>Bacillota</taxon>
        <taxon>Bacilli</taxon>
        <taxon>Lactobacillales</taxon>
        <taxon>Lactobacillaceae</taxon>
        <taxon>Levilactobacillus</taxon>
    </lineage>
</organism>